<accession>A0AAW1SLU3</accession>
<evidence type="ECO:0000256" key="1">
    <source>
        <dbReference type="ARBA" id="ARBA00004123"/>
    </source>
</evidence>
<dbReference type="Proteomes" id="UP001485043">
    <property type="component" value="Unassembled WGS sequence"/>
</dbReference>
<dbReference type="GO" id="GO:0000976">
    <property type="term" value="F:transcription cis-regulatory region binding"/>
    <property type="evidence" value="ECO:0007669"/>
    <property type="project" value="TreeGrafter"/>
</dbReference>
<evidence type="ECO:0000256" key="3">
    <source>
        <dbReference type="ARBA" id="ARBA00022491"/>
    </source>
</evidence>
<name>A0AAW1SLU3_9CHLO</name>
<evidence type="ECO:0000256" key="4">
    <source>
        <dbReference type="ARBA" id="ARBA00022553"/>
    </source>
</evidence>
<keyword evidence="7" id="KW-0238">DNA-binding</keyword>
<gene>
    <name evidence="10" type="ORF">WJX84_001352</name>
</gene>
<sequence>MIAPGLCQQTLKELQDGKPCVPATTNASWAEDHMDDEAERAALRRCTRQAILREQLSEPLPDLAKISIVLGAVEAPLTVKDTKLQRWPLDLQADIAYATHHLDMFLSEAATNLQKHHCSDTRAKVKMVADLIWSKLTGVFAKDILHAQSVWTFARALAAGKGKGKGKRQLDCAGVVTTTLAVCQRLALDPEHADLAACRFQVSEDHCWLTLGEDGSREASVEVTTDAAAKRGLAADAAAWEGWLYSGGHASVCSPQMCVAALVASMNPSIVARQNTGTDAEGVQLLQESLLKLIHTEHPGAMYPAATCALGDLCEIWGQEDVETALAAGDAESLSQQLASTETATMNLFREAIQQSSLPDGAPGYLWYPYGYAVGFLARRAHFFLQPDVQQLLGSAVAWNKAAAAMRQMLCWCSTAGGAGVLAHYVMTPTDEQLLQDVEGVLEHCCEAPRRLQQAPFALSTLASAPPSSEPGHPAASPQLGPSASGAGIRWLVACLELWDGACWLMRGRAKPAHWLAVLMKAAKCFDPAVRAEAAELAQVTSVPMQRAQQLWGPLNPQAIKPIFEAADVQPAATREIKRRRL</sequence>
<comment type="subcellular location">
    <subcellularLocation>
        <location evidence="1">Nucleus</location>
    </subcellularLocation>
</comment>
<comment type="caution">
    <text evidence="10">The sequence shown here is derived from an EMBL/GenBank/DDBJ whole genome shotgun (WGS) entry which is preliminary data.</text>
</comment>
<keyword evidence="11" id="KW-1185">Reference proteome</keyword>
<evidence type="ECO:0000313" key="10">
    <source>
        <dbReference type="EMBL" id="KAK9846774.1"/>
    </source>
</evidence>
<dbReference type="GO" id="GO:0000785">
    <property type="term" value="C:chromatin"/>
    <property type="evidence" value="ECO:0007669"/>
    <property type="project" value="TreeGrafter"/>
</dbReference>
<dbReference type="EMBL" id="JALJOV010001527">
    <property type="protein sequence ID" value="KAK9846774.1"/>
    <property type="molecule type" value="Genomic_DNA"/>
</dbReference>
<dbReference type="PANTHER" id="PTHR12693">
    <property type="entry name" value="MENIN"/>
    <property type="match status" value="1"/>
</dbReference>
<evidence type="ECO:0000256" key="6">
    <source>
        <dbReference type="ARBA" id="ARBA00023015"/>
    </source>
</evidence>
<organism evidence="10 11">
    <name type="scientific">Apatococcus fuscideae</name>
    <dbReference type="NCBI Taxonomy" id="2026836"/>
    <lineage>
        <taxon>Eukaryota</taxon>
        <taxon>Viridiplantae</taxon>
        <taxon>Chlorophyta</taxon>
        <taxon>core chlorophytes</taxon>
        <taxon>Trebouxiophyceae</taxon>
        <taxon>Chlorellales</taxon>
        <taxon>Chlorellaceae</taxon>
        <taxon>Apatococcus</taxon>
    </lineage>
</organism>
<evidence type="ECO:0000256" key="9">
    <source>
        <dbReference type="ARBA" id="ARBA00023242"/>
    </source>
</evidence>
<keyword evidence="8" id="KW-0804">Transcription</keyword>
<keyword evidence="6" id="KW-0805">Transcription regulation</keyword>
<dbReference type="AlphaFoldDB" id="A0AAW1SLU3"/>
<keyword evidence="5" id="KW-0156">Chromatin regulator</keyword>
<dbReference type="GO" id="GO:0006325">
    <property type="term" value="P:chromatin organization"/>
    <property type="evidence" value="ECO:0007669"/>
    <property type="project" value="UniProtKB-KW"/>
</dbReference>
<dbReference type="GO" id="GO:0006357">
    <property type="term" value="P:regulation of transcription by RNA polymerase II"/>
    <property type="evidence" value="ECO:0007669"/>
    <property type="project" value="TreeGrafter"/>
</dbReference>
<evidence type="ECO:0000256" key="5">
    <source>
        <dbReference type="ARBA" id="ARBA00022853"/>
    </source>
</evidence>
<evidence type="ECO:0000256" key="2">
    <source>
        <dbReference type="ARBA" id="ARBA00021162"/>
    </source>
</evidence>
<dbReference type="PANTHER" id="PTHR12693:SF3">
    <property type="entry name" value="MENIN"/>
    <property type="match status" value="1"/>
</dbReference>
<evidence type="ECO:0000313" key="11">
    <source>
        <dbReference type="Proteomes" id="UP001485043"/>
    </source>
</evidence>
<reference evidence="10 11" key="1">
    <citation type="journal article" date="2024" name="Nat. Commun.">
        <title>Phylogenomics reveals the evolutionary origins of lichenization in chlorophyte algae.</title>
        <authorList>
            <person name="Puginier C."/>
            <person name="Libourel C."/>
            <person name="Otte J."/>
            <person name="Skaloud P."/>
            <person name="Haon M."/>
            <person name="Grisel S."/>
            <person name="Petersen M."/>
            <person name="Berrin J.G."/>
            <person name="Delaux P.M."/>
            <person name="Dal Grande F."/>
            <person name="Keller J."/>
        </authorList>
    </citation>
    <scope>NUCLEOTIDE SEQUENCE [LARGE SCALE GENOMIC DNA]</scope>
    <source>
        <strain evidence="10 11">SAG 2523</strain>
    </source>
</reference>
<proteinExistence type="predicted"/>
<dbReference type="GO" id="GO:0045786">
    <property type="term" value="P:negative regulation of cell cycle"/>
    <property type="evidence" value="ECO:0007669"/>
    <property type="project" value="TreeGrafter"/>
</dbReference>
<dbReference type="GO" id="GO:0003682">
    <property type="term" value="F:chromatin binding"/>
    <property type="evidence" value="ECO:0007669"/>
    <property type="project" value="TreeGrafter"/>
</dbReference>
<protein>
    <recommendedName>
        <fullName evidence="2">Menin</fullName>
    </recommendedName>
</protein>
<dbReference type="GO" id="GO:0008285">
    <property type="term" value="P:negative regulation of cell population proliferation"/>
    <property type="evidence" value="ECO:0007669"/>
    <property type="project" value="TreeGrafter"/>
</dbReference>
<dbReference type="Pfam" id="PF05053">
    <property type="entry name" value="Menin"/>
    <property type="match status" value="1"/>
</dbReference>
<keyword evidence="9" id="KW-0539">Nucleus</keyword>
<dbReference type="GO" id="GO:0000403">
    <property type="term" value="F:Y-form DNA binding"/>
    <property type="evidence" value="ECO:0007669"/>
    <property type="project" value="TreeGrafter"/>
</dbReference>
<dbReference type="GO" id="GO:0035097">
    <property type="term" value="C:histone methyltransferase complex"/>
    <property type="evidence" value="ECO:0007669"/>
    <property type="project" value="TreeGrafter"/>
</dbReference>
<keyword evidence="4" id="KW-0597">Phosphoprotein</keyword>
<dbReference type="InterPro" id="IPR007747">
    <property type="entry name" value="Menin"/>
</dbReference>
<evidence type="ECO:0000256" key="7">
    <source>
        <dbReference type="ARBA" id="ARBA00023125"/>
    </source>
</evidence>
<evidence type="ECO:0000256" key="8">
    <source>
        <dbReference type="ARBA" id="ARBA00023163"/>
    </source>
</evidence>
<keyword evidence="3" id="KW-0678">Repressor</keyword>